<comment type="catalytic activity">
    <reaction evidence="1 9 10">
        <text>D-alanyl-D-alanine + H2O = 2 D-alanine</text>
        <dbReference type="Rhea" id="RHEA:20661"/>
        <dbReference type="ChEBI" id="CHEBI:15377"/>
        <dbReference type="ChEBI" id="CHEBI:57416"/>
        <dbReference type="ChEBI" id="CHEBI:57822"/>
        <dbReference type="EC" id="3.4.13.22"/>
    </reaction>
</comment>
<keyword evidence="13" id="KW-1185">Reference proteome</keyword>
<evidence type="ECO:0000256" key="7">
    <source>
        <dbReference type="ARBA" id="ARBA00023049"/>
    </source>
</evidence>
<dbReference type="InterPro" id="IPR000755">
    <property type="entry name" value="A_A_dipeptidase"/>
</dbReference>
<reference evidence="12 13" key="1">
    <citation type="submission" date="2023-07" db="EMBL/GenBank/DDBJ databases">
        <title>Sorghum-associated microbial communities from plants grown in Nebraska, USA.</title>
        <authorList>
            <person name="Schachtman D."/>
        </authorList>
    </citation>
    <scope>NUCLEOTIDE SEQUENCE [LARGE SCALE GENOMIC DNA]</scope>
    <source>
        <strain evidence="12 13">CC60</strain>
    </source>
</reference>
<keyword evidence="3 9" id="KW-0479">Metal-binding</keyword>
<evidence type="ECO:0000256" key="2">
    <source>
        <dbReference type="ARBA" id="ARBA00022670"/>
    </source>
</evidence>
<keyword evidence="4 9" id="KW-0378">Hydrolase</keyword>
<dbReference type="Gene3D" id="3.30.1380.10">
    <property type="match status" value="1"/>
</dbReference>
<evidence type="ECO:0000256" key="4">
    <source>
        <dbReference type="ARBA" id="ARBA00022801"/>
    </source>
</evidence>
<keyword evidence="7 9" id="KW-0482">Metalloprotease</keyword>
<evidence type="ECO:0000313" key="13">
    <source>
        <dbReference type="Proteomes" id="UP001237737"/>
    </source>
</evidence>
<evidence type="ECO:0000256" key="10">
    <source>
        <dbReference type="PIRNR" id="PIRNR026671"/>
    </source>
</evidence>
<comment type="caution">
    <text evidence="12">The sequence shown here is derived from an EMBL/GenBank/DDBJ whole genome shotgun (WGS) entry which is preliminary data.</text>
</comment>
<keyword evidence="6 9" id="KW-0224">Dipeptidase</keyword>
<dbReference type="Pfam" id="PF01427">
    <property type="entry name" value="Peptidase_M15"/>
    <property type="match status" value="1"/>
</dbReference>
<feature type="region of interest" description="Disordered" evidence="11">
    <location>
        <begin position="1"/>
        <end position="24"/>
    </location>
</feature>
<comment type="function">
    <text evidence="9 10">Catalyzes hydrolysis of the D-alanyl-D-alanine dipeptide.</text>
</comment>
<keyword evidence="5 9" id="KW-0862">Zinc</keyword>
<dbReference type="CDD" id="cd14817">
    <property type="entry name" value="D-Ala-D-Ala_dipeptidase_VanX"/>
    <property type="match status" value="1"/>
</dbReference>
<protein>
    <recommendedName>
        <fullName evidence="9 10">D-alanyl-D-alanine dipeptidase</fullName>
        <shortName evidence="9 10">D-Ala-D-Ala dipeptidase</shortName>
        <ecNumber evidence="9 10">3.4.13.22</ecNumber>
    </recommendedName>
</protein>
<evidence type="ECO:0000256" key="6">
    <source>
        <dbReference type="ARBA" id="ARBA00022997"/>
    </source>
</evidence>
<dbReference type="HAMAP" id="MF_01924">
    <property type="entry name" value="A_A_dipeptidase"/>
    <property type="match status" value="1"/>
</dbReference>
<dbReference type="EC" id="3.4.13.22" evidence="9 10"/>
<dbReference type="Proteomes" id="UP001237737">
    <property type="component" value="Unassembled WGS sequence"/>
</dbReference>
<feature type="binding site" evidence="9">
    <location>
        <position position="207"/>
    </location>
    <ligand>
        <name>Zn(2+)</name>
        <dbReference type="ChEBI" id="CHEBI:29105"/>
        <note>catalytic</note>
    </ligand>
</feature>
<feature type="binding site" evidence="9">
    <location>
        <position position="137"/>
    </location>
    <ligand>
        <name>Zn(2+)</name>
        <dbReference type="ChEBI" id="CHEBI:29105"/>
        <note>catalytic</note>
    </ligand>
</feature>
<keyword evidence="2 9" id="KW-0645">Protease</keyword>
<gene>
    <name evidence="9" type="primary">ddpX</name>
    <name evidence="12" type="ORF">J2T07_003842</name>
</gene>
<organism evidence="12 13">
    <name type="scientific">Luteibacter jiangsuensis</name>
    <dbReference type="NCBI Taxonomy" id="637577"/>
    <lineage>
        <taxon>Bacteria</taxon>
        <taxon>Pseudomonadati</taxon>
        <taxon>Pseudomonadota</taxon>
        <taxon>Gammaproteobacteria</taxon>
        <taxon>Lysobacterales</taxon>
        <taxon>Rhodanobacteraceae</taxon>
        <taxon>Luteibacter</taxon>
    </lineage>
</organism>
<sequence>MLVLSAHAAEPPPPGVSPARTPHQAGLTDIRALVPDIAEDIHYAGNDNFTGAPVDGYRSPKCFLRTAAAEALARVEMHLRGEGLRLRIWDCYRPARAVAAFVRWAGDPGDTRTKAAHYPNLGKDKLLGEYIAPVSGHSRGATVDLTLMQCEGTRCVPLNMGTDFDFFDPRAHTDYPGITTEQRANRQRLLRAMAAEGFVNYPQEWWHYSLPSAASADTIYDVPVE</sequence>
<dbReference type="InterPro" id="IPR009045">
    <property type="entry name" value="Zn_M74/Hedgehog-like"/>
</dbReference>
<dbReference type="GO" id="GO:0160237">
    <property type="term" value="F:D-Ala-D-Ala dipeptidase activity"/>
    <property type="evidence" value="ECO:0007669"/>
    <property type="project" value="UniProtKB-EC"/>
</dbReference>
<feature type="binding site" evidence="9">
    <location>
        <position position="144"/>
    </location>
    <ligand>
        <name>Zn(2+)</name>
        <dbReference type="ChEBI" id="CHEBI:29105"/>
        <note>catalytic</note>
    </ligand>
</feature>
<evidence type="ECO:0000256" key="5">
    <source>
        <dbReference type="ARBA" id="ARBA00022833"/>
    </source>
</evidence>
<dbReference type="EMBL" id="JAUSSK010000006">
    <property type="protein sequence ID" value="MDQ0011628.1"/>
    <property type="molecule type" value="Genomic_DNA"/>
</dbReference>
<evidence type="ECO:0000256" key="9">
    <source>
        <dbReference type="HAMAP-Rule" id="MF_01924"/>
    </source>
</evidence>
<evidence type="ECO:0000256" key="1">
    <source>
        <dbReference type="ARBA" id="ARBA00001362"/>
    </source>
</evidence>
<dbReference type="SUPFAM" id="SSF55166">
    <property type="entry name" value="Hedgehog/DD-peptidase"/>
    <property type="match status" value="1"/>
</dbReference>
<name>A0ABT9T2Y8_9GAMM</name>
<feature type="active site" description="Proton donor/acceptor" evidence="9">
    <location>
        <position position="204"/>
    </location>
</feature>
<accession>A0ABT9T2Y8</accession>
<dbReference type="PIRSF" id="PIRSF026671">
    <property type="entry name" value="AA_dipeptidase"/>
    <property type="match status" value="1"/>
</dbReference>
<proteinExistence type="inferred from homology"/>
<evidence type="ECO:0000256" key="3">
    <source>
        <dbReference type="ARBA" id="ARBA00022723"/>
    </source>
</evidence>
<keyword evidence="8 10" id="KW-0961">Cell wall biogenesis/degradation</keyword>
<comment type="cofactor">
    <cofactor evidence="9">
        <name>Zn(2+)</name>
        <dbReference type="ChEBI" id="CHEBI:29105"/>
    </cofactor>
    <text evidence="9">Binds 1 zinc ion per subunit.</text>
</comment>
<evidence type="ECO:0000256" key="11">
    <source>
        <dbReference type="SAM" id="MobiDB-lite"/>
    </source>
</evidence>
<feature type="site" description="Transition state stabilizer" evidence="9">
    <location>
        <position position="93"/>
    </location>
</feature>
<dbReference type="PANTHER" id="PTHR43126:SF1">
    <property type="entry name" value="D-ALANYL-D-ALANINE DIPEPTIDASE"/>
    <property type="match status" value="1"/>
</dbReference>
<evidence type="ECO:0000256" key="8">
    <source>
        <dbReference type="ARBA" id="ARBA00023316"/>
    </source>
</evidence>
<dbReference type="PANTHER" id="PTHR43126">
    <property type="entry name" value="D-ALANYL-D-ALANINE DIPEPTIDASE"/>
    <property type="match status" value="1"/>
</dbReference>
<evidence type="ECO:0000313" key="12">
    <source>
        <dbReference type="EMBL" id="MDQ0011628.1"/>
    </source>
</evidence>
<comment type="similarity">
    <text evidence="9 10">Belongs to the peptidase M15D family.</text>
</comment>